<keyword evidence="1" id="KW-1133">Transmembrane helix</keyword>
<dbReference type="EMBL" id="VSRR010029115">
    <property type="protein sequence ID" value="MPC69262.1"/>
    <property type="molecule type" value="Genomic_DNA"/>
</dbReference>
<keyword evidence="1" id="KW-0812">Transmembrane</keyword>
<gene>
    <name evidence="2" type="ORF">E2C01_063479</name>
</gene>
<reference evidence="2 3" key="1">
    <citation type="submission" date="2019-05" db="EMBL/GenBank/DDBJ databases">
        <title>Another draft genome of Portunus trituberculatus and its Hox gene families provides insights of decapod evolution.</title>
        <authorList>
            <person name="Jeong J.-H."/>
            <person name="Song I."/>
            <person name="Kim S."/>
            <person name="Choi T."/>
            <person name="Kim D."/>
            <person name="Ryu S."/>
            <person name="Kim W."/>
        </authorList>
    </citation>
    <scope>NUCLEOTIDE SEQUENCE [LARGE SCALE GENOMIC DNA]</scope>
    <source>
        <tissue evidence="2">Muscle</tissue>
    </source>
</reference>
<dbReference type="Proteomes" id="UP000324222">
    <property type="component" value="Unassembled WGS sequence"/>
</dbReference>
<accession>A0A5B7HDS9</accession>
<dbReference type="AlphaFoldDB" id="A0A5B7HDS9"/>
<comment type="caution">
    <text evidence="2">The sequence shown here is derived from an EMBL/GenBank/DDBJ whole genome shotgun (WGS) entry which is preliminary data.</text>
</comment>
<feature type="transmembrane region" description="Helical" evidence="1">
    <location>
        <begin position="111"/>
        <end position="128"/>
    </location>
</feature>
<name>A0A5B7HDS9_PORTR</name>
<evidence type="ECO:0000313" key="3">
    <source>
        <dbReference type="Proteomes" id="UP000324222"/>
    </source>
</evidence>
<keyword evidence="1" id="KW-0472">Membrane</keyword>
<keyword evidence="3" id="KW-1185">Reference proteome</keyword>
<evidence type="ECO:0000256" key="1">
    <source>
        <dbReference type="SAM" id="Phobius"/>
    </source>
</evidence>
<sequence>MGVLQGLAALGRSRTSLLVLGRGGGRGKGRSRGGEGDGSFRERFGNWVDAMVVVVMAADGGQAGRTELRRPGDISCLPPRLCCSSPPPLPPLLYCTLEGSLYGARKKAREGVCVCVCVCVFTFLYIYLT</sequence>
<proteinExistence type="predicted"/>
<evidence type="ECO:0000313" key="2">
    <source>
        <dbReference type="EMBL" id="MPC69262.1"/>
    </source>
</evidence>
<organism evidence="2 3">
    <name type="scientific">Portunus trituberculatus</name>
    <name type="common">Swimming crab</name>
    <name type="synonym">Neptunus trituberculatus</name>
    <dbReference type="NCBI Taxonomy" id="210409"/>
    <lineage>
        <taxon>Eukaryota</taxon>
        <taxon>Metazoa</taxon>
        <taxon>Ecdysozoa</taxon>
        <taxon>Arthropoda</taxon>
        <taxon>Crustacea</taxon>
        <taxon>Multicrustacea</taxon>
        <taxon>Malacostraca</taxon>
        <taxon>Eumalacostraca</taxon>
        <taxon>Eucarida</taxon>
        <taxon>Decapoda</taxon>
        <taxon>Pleocyemata</taxon>
        <taxon>Brachyura</taxon>
        <taxon>Eubrachyura</taxon>
        <taxon>Portunoidea</taxon>
        <taxon>Portunidae</taxon>
        <taxon>Portuninae</taxon>
        <taxon>Portunus</taxon>
    </lineage>
</organism>
<protein>
    <submittedName>
        <fullName evidence="2">Uncharacterized protein</fullName>
    </submittedName>
</protein>